<dbReference type="AlphaFoldDB" id="K0R9E9"/>
<proteinExistence type="predicted"/>
<name>K0R9E9_THAOC</name>
<feature type="compositionally biased region" description="Basic and acidic residues" evidence="1">
    <location>
        <begin position="147"/>
        <end position="174"/>
    </location>
</feature>
<organism evidence="3 4">
    <name type="scientific">Thalassiosira oceanica</name>
    <name type="common">Marine diatom</name>
    <dbReference type="NCBI Taxonomy" id="159749"/>
    <lineage>
        <taxon>Eukaryota</taxon>
        <taxon>Sar</taxon>
        <taxon>Stramenopiles</taxon>
        <taxon>Ochrophyta</taxon>
        <taxon>Bacillariophyta</taxon>
        <taxon>Coscinodiscophyceae</taxon>
        <taxon>Thalassiosirophycidae</taxon>
        <taxon>Thalassiosirales</taxon>
        <taxon>Thalassiosiraceae</taxon>
        <taxon>Thalassiosira</taxon>
    </lineage>
</organism>
<evidence type="ECO:0000313" key="4">
    <source>
        <dbReference type="Proteomes" id="UP000266841"/>
    </source>
</evidence>
<gene>
    <name evidence="3" type="ORF">THAOC_35830</name>
</gene>
<accession>K0R9E9</accession>
<keyword evidence="2" id="KW-0732">Signal</keyword>
<feature type="signal peptide" evidence="2">
    <location>
        <begin position="1"/>
        <end position="20"/>
    </location>
</feature>
<feature type="chain" id="PRO_5003836160" evidence="2">
    <location>
        <begin position="21"/>
        <end position="174"/>
    </location>
</feature>
<sequence>MRLASLLLGTLGALRPFVDGAIVTTRRADGSSNNLRASSVVEVVDVEEQDVSAEPEIVEQSSHSTYEAYPLFSQHLYRIMQSSLSEEQSLLDQLQNAVFSYELKGRAKKRVLERSRSLQGKDAAEDLSTGQGAKSSDLNRVLVSQADESHGDGHGDGHDDGHGDGHGDGHDLSR</sequence>
<protein>
    <submittedName>
        <fullName evidence="3">Uncharacterized protein</fullName>
    </submittedName>
</protein>
<reference evidence="3 4" key="1">
    <citation type="journal article" date="2012" name="Genome Biol.">
        <title>Genome and low-iron response of an oceanic diatom adapted to chronic iron limitation.</title>
        <authorList>
            <person name="Lommer M."/>
            <person name="Specht M."/>
            <person name="Roy A.S."/>
            <person name="Kraemer L."/>
            <person name="Andreson R."/>
            <person name="Gutowska M.A."/>
            <person name="Wolf J."/>
            <person name="Bergner S.V."/>
            <person name="Schilhabel M.B."/>
            <person name="Klostermeier U.C."/>
            <person name="Beiko R.G."/>
            <person name="Rosenstiel P."/>
            <person name="Hippler M."/>
            <person name="Laroche J."/>
        </authorList>
    </citation>
    <scope>NUCLEOTIDE SEQUENCE [LARGE SCALE GENOMIC DNA]</scope>
    <source>
        <strain evidence="3 4">CCMP1005</strain>
    </source>
</reference>
<feature type="region of interest" description="Disordered" evidence="1">
    <location>
        <begin position="112"/>
        <end position="174"/>
    </location>
</feature>
<evidence type="ECO:0000256" key="2">
    <source>
        <dbReference type="SAM" id="SignalP"/>
    </source>
</evidence>
<dbReference type="Proteomes" id="UP000266841">
    <property type="component" value="Unassembled WGS sequence"/>
</dbReference>
<keyword evidence="4" id="KW-1185">Reference proteome</keyword>
<feature type="non-terminal residue" evidence="3">
    <location>
        <position position="174"/>
    </location>
</feature>
<evidence type="ECO:0000256" key="1">
    <source>
        <dbReference type="SAM" id="MobiDB-lite"/>
    </source>
</evidence>
<comment type="caution">
    <text evidence="3">The sequence shown here is derived from an EMBL/GenBank/DDBJ whole genome shotgun (WGS) entry which is preliminary data.</text>
</comment>
<evidence type="ECO:0000313" key="3">
    <source>
        <dbReference type="EMBL" id="EJK45551.1"/>
    </source>
</evidence>
<dbReference type="EMBL" id="AGNL01048431">
    <property type="protein sequence ID" value="EJK45551.1"/>
    <property type="molecule type" value="Genomic_DNA"/>
</dbReference>
<feature type="compositionally biased region" description="Polar residues" evidence="1">
    <location>
        <begin position="128"/>
        <end position="138"/>
    </location>
</feature>